<dbReference type="InterPro" id="IPR052920">
    <property type="entry name" value="DNA-binding_regulatory"/>
</dbReference>
<name>A0A8S1P354_9CILI</name>
<reference evidence="1" key="1">
    <citation type="submission" date="2021-01" db="EMBL/GenBank/DDBJ databases">
        <authorList>
            <consortium name="Genoscope - CEA"/>
            <person name="William W."/>
        </authorList>
    </citation>
    <scope>NUCLEOTIDE SEQUENCE</scope>
</reference>
<evidence type="ECO:0008006" key="3">
    <source>
        <dbReference type="Google" id="ProtNLM"/>
    </source>
</evidence>
<dbReference type="Proteomes" id="UP000692954">
    <property type="component" value="Unassembled WGS sequence"/>
</dbReference>
<sequence>MYFEQECRKFLRPRRLEYQIFDLGPEQLPLKNGTLFKYEITIMNRQGHELKCSFFQIKPIISDCCIIYCHGFNGCRVEGVKYAHAAALYNLNFCIFDFQGCGQSQGDLITFGYLEQNDITCIILEIKKKFQQNQFILWGRSLGATTIQLKKQPYVSGYVLDSCFTDLNKACVSMIQKSTSLPKLIIKSVLYLLKGKIESQGNFKFDDIKIQRADSSVPTLYICSDQDTLIKSKNTIGLYQQHNGLRDLIQISGEHNDSRTLQLIEKICSWCKERFQINRQYSCHESSPLDIRKKYQYLAGRNSLVRTPSDIIPKYDFNRQNINHCQTQSTSVLKYNNQHVIIQPKKLYFQESPQKIIGQQGKFLKQSISQEIGNTIQFTRKQIFD</sequence>
<proteinExistence type="predicted"/>
<accession>A0A8S1P354</accession>
<evidence type="ECO:0000313" key="2">
    <source>
        <dbReference type="Proteomes" id="UP000692954"/>
    </source>
</evidence>
<comment type="caution">
    <text evidence="1">The sequence shown here is derived from an EMBL/GenBank/DDBJ whole genome shotgun (WGS) entry which is preliminary data.</text>
</comment>
<keyword evidence="2" id="KW-1185">Reference proteome</keyword>
<protein>
    <recommendedName>
        <fullName evidence="3">Serine aminopeptidase S33 domain-containing protein</fullName>
    </recommendedName>
</protein>
<dbReference type="EMBL" id="CAJJDN010000068">
    <property type="protein sequence ID" value="CAD8097407.1"/>
    <property type="molecule type" value="Genomic_DNA"/>
</dbReference>
<dbReference type="PANTHER" id="PTHR43358">
    <property type="entry name" value="ALPHA/BETA-HYDROLASE"/>
    <property type="match status" value="1"/>
</dbReference>
<gene>
    <name evidence="1" type="ORF">PSON_ATCC_30995.1.T0680133</name>
</gene>
<dbReference type="OrthoDB" id="282477at2759"/>
<dbReference type="PANTHER" id="PTHR43358:SF4">
    <property type="entry name" value="ALPHA_BETA HYDROLASE FOLD-1 DOMAIN-CONTAINING PROTEIN"/>
    <property type="match status" value="1"/>
</dbReference>
<dbReference type="AlphaFoldDB" id="A0A8S1P354"/>
<evidence type="ECO:0000313" key="1">
    <source>
        <dbReference type="EMBL" id="CAD8097407.1"/>
    </source>
</evidence>
<organism evidence="1 2">
    <name type="scientific">Paramecium sonneborni</name>
    <dbReference type="NCBI Taxonomy" id="65129"/>
    <lineage>
        <taxon>Eukaryota</taxon>
        <taxon>Sar</taxon>
        <taxon>Alveolata</taxon>
        <taxon>Ciliophora</taxon>
        <taxon>Intramacronucleata</taxon>
        <taxon>Oligohymenophorea</taxon>
        <taxon>Peniculida</taxon>
        <taxon>Parameciidae</taxon>
        <taxon>Paramecium</taxon>
    </lineage>
</organism>